<evidence type="ECO:0000313" key="2">
    <source>
        <dbReference type="EMBL" id="CAD0356843.1"/>
    </source>
</evidence>
<feature type="compositionally biased region" description="Polar residues" evidence="1">
    <location>
        <begin position="96"/>
        <end position="114"/>
    </location>
</feature>
<evidence type="ECO:0000313" key="3">
    <source>
        <dbReference type="Proteomes" id="UP000587508"/>
    </source>
</evidence>
<gene>
    <name evidence="2" type="ORF">CFBP7900_28850</name>
</gene>
<dbReference type="Proteomes" id="UP000587508">
    <property type="component" value="Unassembled WGS sequence"/>
</dbReference>
<feature type="compositionally biased region" description="Polar residues" evidence="1">
    <location>
        <begin position="194"/>
        <end position="206"/>
    </location>
</feature>
<dbReference type="EMBL" id="CAJDKC010000004">
    <property type="protein sequence ID" value="CAD0356836.1"/>
    <property type="molecule type" value="Genomic_DNA"/>
</dbReference>
<feature type="region of interest" description="Disordered" evidence="1">
    <location>
        <begin position="182"/>
        <end position="208"/>
    </location>
</feature>
<reference evidence="2 3" key="1">
    <citation type="submission" date="2020-07" db="EMBL/GenBank/DDBJ databases">
        <authorList>
            <person name="Pothier F. J."/>
        </authorList>
    </citation>
    <scope>NUCLEOTIDE SEQUENCE [LARGE SCALE GENOMIC DNA]</scope>
    <source>
        <strain evidence="2 3">CFBP 7900</strain>
    </source>
</reference>
<protein>
    <submittedName>
        <fullName evidence="2">Uncharacterized protein</fullName>
    </submittedName>
</protein>
<sequence>MAAAWLATPAFVDQWRMSWTTATLSDSDRTELIRPQLINRPRCTHCSQPCTPTLSTGPCPPTVAGPYAAWMPRKSLQGRTCSVSRDGGRARALQPNCRSSALQPTHPNGSSSPQGARELELQRRLDVPNRVGRGCDALTARGTRRKYVHVGSVAASMPPHGPASGKGIAPANVIVYGWEPQRRPRSHSAERSSFLANQNKTLTRNCPPNRAPDCRNGCIRQRI</sequence>
<proteinExistence type="predicted"/>
<organism evidence="2 3">
    <name type="scientific">Xanthomonas hortorum pv. carotae</name>
    <dbReference type="NCBI Taxonomy" id="487904"/>
    <lineage>
        <taxon>Bacteria</taxon>
        <taxon>Pseudomonadati</taxon>
        <taxon>Pseudomonadota</taxon>
        <taxon>Gammaproteobacteria</taxon>
        <taxon>Lysobacterales</taxon>
        <taxon>Lysobacteraceae</taxon>
        <taxon>Xanthomonas</taxon>
    </lineage>
</organism>
<accession>A0A6V7EZV5</accession>
<feature type="region of interest" description="Disordered" evidence="1">
    <location>
        <begin position="79"/>
        <end position="116"/>
    </location>
</feature>
<dbReference type="EMBL" id="CAJDKC010000004">
    <property type="protein sequence ID" value="CAD0356843.1"/>
    <property type="molecule type" value="Genomic_DNA"/>
</dbReference>
<dbReference type="AlphaFoldDB" id="A0A6V7EZV5"/>
<evidence type="ECO:0000256" key="1">
    <source>
        <dbReference type="SAM" id="MobiDB-lite"/>
    </source>
</evidence>
<name>A0A6V7EZV5_9XANT</name>
<comment type="caution">
    <text evidence="2">The sequence shown here is derived from an EMBL/GenBank/DDBJ whole genome shotgun (WGS) entry which is preliminary data.</text>
</comment>